<feature type="transmembrane region" description="Helical" evidence="1">
    <location>
        <begin position="43"/>
        <end position="62"/>
    </location>
</feature>
<accession>A0ABT9C7W7</accession>
<evidence type="ECO:0000313" key="2">
    <source>
        <dbReference type="EMBL" id="MDO7905362.1"/>
    </source>
</evidence>
<dbReference type="Proteomes" id="UP001240171">
    <property type="component" value="Unassembled WGS sequence"/>
</dbReference>
<dbReference type="RefSeq" id="WP_305022532.1">
    <property type="nucleotide sequence ID" value="NZ_JAUQTB010000001.1"/>
</dbReference>
<evidence type="ECO:0000256" key="1">
    <source>
        <dbReference type="SAM" id="Phobius"/>
    </source>
</evidence>
<evidence type="ECO:0000313" key="3">
    <source>
        <dbReference type="Proteomes" id="UP001240171"/>
    </source>
</evidence>
<proteinExistence type="predicted"/>
<keyword evidence="3" id="KW-1185">Reference proteome</keyword>
<feature type="transmembrane region" description="Helical" evidence="1">
    <location>
        <begin position="68"/>
        <end position="86"/>
    </location>
</feature>
<keyword evidence="1" id="KW-0812">Transmembrane</keyword>
<dbReference type="EMBL" id="JAUQTB010000001">
    <property type="protein sequence ID" value="MDO7905362.1"/>
    <property type="molecule type" value="Genomic_DNA"/>
</dbReference>
<keyword evidence="1" id="KW-1133">Transmembrane helix</keyword>
<keyword evidence="1" id="KW-0472">Membrane</keyword>
<comment type="caution">
    <text evidence="2">The sequence shown here is derived from an EMBL/GenBank/DDBJ whole genome shotgun (WGS) entry which is preliminary data.</text>
</comment>
<reference evidence="2 3" key="1">
    <citation type="submission" date="2023-07" db="EMBL/GenBank/DDBJ databases">
        <title>Paenibacillus sp. JX-17 nov. isolated from soil.</title>
        <authorList>
            <person name="Wan Y."/>
            <person name="Liu B."/>
        </authorList>
    </citation>
    <scope>NUCLEOTIDE SEQUENCE [LARGE SCALE GENOMIC DNA]</scope>
    <source>
        <strain evidence="2 3">JX-17</strain>
    </source>
</reference>
<name>A0ABT9C7W7_9BACL</name>
<sequence length="95" mass="11175">MKGIPISSTLAILFWMLLAITFYFILGKWIIQLLYRYVLRREITPNGIILFVLIFLSLVTIAQELLYGKFPVFSILLFIIFCCLLVKELSRRKRS</sequence>
<feature type="transmembrane region" description="Helical" evidence="1">
    <location>
        <begin position="12"/>
        <end position="31"/>
    </location>
</feature>
<protein>
    <submittedName>
        <fullName evidence="2">Uncharacterized protein</fullName>
    </submittedName>
</protein>
<organism evidence="2 3">
    <name type="scientific">Paenibacillus lacisoli</name>
    <dbReference type="NCBI Taxonomy" id="3064525"/>
    <lineage>
        <taxon>Bacteria</taxon>
        <taxon>Bacillati</taxon>
        <taxon>Bacillota</taxon>
        <taxon>Bacilli</taxon>
        <taxon>Bacillales</taxon>
        <taxon>Paenibacillaceae</taxon>
        <taxon>Paenibacillus</taxon>
    </lineage>
</organism>
<gene>
    <name evidence="2" type="ORF">Q5741_02915</name>
</gene>